<evidence type="ECO:0000256" key="4">
    <source>
        <dbReference type="ARBA" id="ARBA00022786"/>
    </source>
</evidence>
<dbReference type="GO" id="GO:0031145">
    <property type="term" value="P:anaphase-promoting complex-dependent catabolic process"/>
    <property type="evidence" value="ECO:0007669"/>
    <property type="project" value="InterPro"/>
</dbReference>
<dbReference type="Proteomes" id="UP000191144">
    <property type="component" value="Chromosome G"/>
</dbReference>
<evidence type="ECO:0000313" key="7">
    <source>
        <dbReference type="EMBL" id="SCV00268.1"/>
    </source>
</evidence>
<dbReference type="InterPro" id="IPR024790">
    <property type="entry name" value="APC4_long_dom"/>
</dbReference>
<keyword evidence="5" id="KW-0131">Cell cycle</keyword>
<accession>A0A1G4K8A6</accession>
<keyword evidence="3" id="KW-0498">Mitosis</keyword>
<evidence type="ECO:0000256" key="1">
    <source>
        <dbReference type="ARBA" id="ARBA00016067"/>
    </source>
</evidence>
<reference evidence="8" key="1">
    <citation type="submission" date="2016-03" db="EMBL/GenBank/DDBJ databases">
        <authorList>
            <person name="Devillers Hugo."/>
        </authorList>
    </citation>
    <scope>NUCLEOTIDE SEQUENCE [LARGE SCALE GENOMIC DNA]</scope>
</reference>
<evidence type="ECO:0000256" key="2">
    <source>
        <dbReference type="ARBA" id="ARBA00022618"/>
    </source>
</evidence>
<dbReference type="InterPro" id="IPR024789">
    <property type="entry name" value="APC4"/>
</dbReference>
<sequence length="680" mass="75241">MNTNTGETDVLRLKAITQVGSHQQVVWNPQLALYLVVAGKSIAVNRATDDQRVGAVVLKDPEQAIGYQWEQKTGKKFAVFYRNGLVRVYDCTTTGGHLQKVVNMADAQKGLETKNANLSSAVWATVVWEQFSETYTALDVDLTALMPEMVRIVRDSKQITMAPLECWGPDMRHPEASLILAHSEDDHNYLLTIDGLVSVRFSSKIAHMCKILPPSYKGGPFVGVARDGSLEHVCVSFTKAPLMRELINSSGQVRMLCDYLVENIAVCRSDLIDPYIQFLTRISDAYSGQDLYTQLCEILVSGCVDPALEDWLCNSIGDKNFKRWKQLSTRMYRDLSNVLTLAIVPACERLILECEKLQGIHKSIKLHKMKDKCEFETASWASPKLDTLLHVCQEILQSTLRWISDLNLEAALHTLFADWFFDVVMECVDEDYKIPATHETRSALRLEQYLAACWRNQSATAGVLPLETLVSDQLVTCAANVDELYTKPWISKLIEVSVAAPTIPNVHVWDAVVDDTGTVFTASQSATDRPSTIRITEHGRATHKASTQAWDLETGTQINTTTTTKTTGDSSLSHPEFGGVRVRVRDAAFVTCPQSVAISAALVVLHGNSDNDNAALTTLQVRPSTLLAGNYTLTGLQQQLPRALAPSGSRRRLHACSSSSLLSVHDSTVMAVYEMSCDQV</sequence>
<dbReference type="GO" id="GO:0051301">
    <property type="term" value="P:cell division"/>
    <property type="evidence" value="ECO:0007669"/>
    <property type="project" value="UniProtKB-KW"/>
</dbReference>
<gene>
    <name evidence="7" type="ORF">LAME_0G08614G</name>
</gene>
<dbReference type="GO" id="GO:0005680">
    <property type="term" value="C:anaphase-promoting complex"/>
    <property type="evidence" value="ECO:0007669"/>
    <property type="project" value="InterPro"/>
</dbReference>
<dbReference type="PANTHER" id="PTHR13260:SF0">
    <property type="entry name" value="ANAPHASE-PROMOTING COMPLEX SUBUNIT 4"/>
    <property type="match status" value="1"/>
</dbReference>
<feature type="domain" description="Anaphase-promoting complex subunit 4 long" evidence="6">
    <location>
        <begin position="239"/>
        <end position="429"/>
    </location>
</feature>
<evidence type="ECO:0000313" key="8">
    <source>
        <dbReference type="Proteomes" id="UP000191144"/>
    </source>
</evidence>
<dbReference type="AlphaFoldDB" id="A0A1G4K8A6"/>
<dbReference type="Pfam" id="PF12896">
    <property type="entry name" value="ANAPC4"/>
    <property type="match status" value="1"/>
</dbReference>
<keyword evidence="2" id="KW-0132">Cell division</keyword>
<evidence type="ECO:0000256" key="3">
    <source>
        <dbReference type="ARBA" id="ARBA00022776"/>
    </source>
</evidence>
<protein>
    <recommendedName>
        <fullName evidence="1">Anaphase-promoting complex subunit 4</fullName>
    </recommendedName>
</protein>
<keyword evidence="4" id="KW-0833">Ubl conjugation pathway</keyword>
<dbReference type="OrthoDB" id="2110451at2759"/>
<organism evidence="7 8">
    <name type="scientific">Lachancea meyersii CBS 8951</name>
    <dbReference type="NCBI Taxonomy" id="1266667"/>
    <lineage>
        <taxon>Eukaryota</taxon>
        <taxon>Fungi</taxon>
        <taxon>Dikarya</taxon>
        <taxon>Ascomycota</taxon>
        <taxon>Saccharomycotina</taxon>
        <taxon>Saccharomycetes</taxon>
        <taxon>Saccharomycetales</taxon>
        <taxon>Saccharomycetaceae</taxon>
        <taxon>Lachancea</taxon>
    </lineage>
</organism>
<dbReference type="PANTHER" id="PTHR13260">
    <property type="entry name" value="ANAPHASE PROMOTING COMPLEX SUBUNIT 4 APC4"/>
    <property type="match status" value="1"/>
</dbReference>
<proteinExistence type="predicted"/>
<name>A0A1G4K8A6_9SACH</name>
<dbReference type="EMBL" id="LT598484">
    <property type="protein sequence ID" value="SCV00268.1"/>
    <property type="molecule type" value="Genomic_DNA"/>
</dbReference>
<keyword evidence="8" id="KW-1185">Reference proteome</keyword>
<dbReference type="GO" id="GO:0034399">
    <property type="term" value="C:nuclear periphery"/>
    <property type="evidence" value="ECO:0007669"/>
    <property type="project" value="TreeGrafter"/>
</dbReference>
<evidence type="ECO:0000259" key="6">
    <source>
        <dbReference type="Pfam" id="PF12896"/>
    </source>
</evidence>
<evidence type="ECO:0000256" key="5">
    <source>
        <dbReference type="ARBA" id="ARBA00023306"/>
    </source>
</evidence>
<dbReference type="GO" id="GO:0070979">
    <property type="term" value="P:protein K11-linked ubiquitination"/>
    <property type="evidence" value="ECO:0007669"/>
    <property type="project" value="TreeGrafter"/>
</dbReference>